<keyword evidence="2" id="KW-1185">Reference proteome</keyword>
<reference evidence="1" key="2">
    <citation type="submission" date="2018-05" db="EMBL/GenBank/DDBJ databases">
        <title>OpunRS2 (Oryza punctata Reference Sequence Version 2).</title>
        <authorList>
            <person name="Zhang J."/>
            <person name="Kudrna D."/>
            <person name="Lee S."/>
            <person name="Talag J."/>
            <person name="Welchert J."/>
            <person name="Wing R.A."/>
        </authorList>
    </citation>
    <scope>NUCLEOTIDE SEQUENCE [LARGE SCALE GENOMIC DNA]</scope>
</reference>
<protein>
    <submittedName>
        <fullName evidence="1">Uncharacterized protein</fullName>
    </submittedName>
</protein>
<proteinExistence type="predicted"/>
<reference evidence="1" key="1">
    <citation type="submission" date="2015-04" db="UniProtKB">
        <authorList>
            <consortium name="EnsemblPlants"/>
        </authorList>
    </citation>
    <scope>IDENTIFICATION</scope>
</reference>
<sequence>MACEPRQSVCVLGPRLLLLLLNRAPTRPRRTQHDTGRAPCTGARRVRVTYAAGFAAVPHAAFIHLHRSSPPPPLFFSFPFLFPSHHPPPFLQGKGRERLLDAFLGAASSPSLPSRL</sequence>
<dbReference type="EnsemblPlants" id="OPUNC03G06540.1">
    <property type="protein sequence ID" value="OPUNC03G06540.1"/>
    <property type="gene ID" value="OPUNC03G06540"/>
</dbReference>
<evidence type="ECO:0000313" key="2">
    <source>
        <dbReference type="Proteomes" id="UP000026962"/>
    </source>
</evidence>
<evidence type="ECO:0000313" key="1">
    <source>
        <dbReference type="EnsemblPlants" id="OPUNC03G06540.1"/>
    </source>
</evidence>
<dbReference type="Gramene" id="OPUNC03G06540.1">
    <property type="protein sequence ID" value="OPUNC03G06540.1"/>
    <property type="gene ID" value="OPUNC03G06540"/>
</dbReference>
<accession>A0A0E0K9Z1</accession>
<name>A0A0E0K9Z1_ORYPU</name>
<organism evidence="1">
    <name type="scientific">Oryza punctata</name>
    <name type="common">Red rice</name>
    <dbReference type="NCBI Taxonomy" id="4537"/>
    <lineage>
        <taxon>Eukaryota</taxon>
        <taxon>Viridiplantae</taxon>
        <taxon>Streptophyta</taxon>
        <taxon>Embryophyta</taxon>
        <taxon>Tracheophyta</taxon>
        <taxon>Spermatophyta</taxon>
        <taxon>Magnoliopsida</taxon>
        <taxon>Liliopsida</taxon>
        <taxon>Poales</taxon>
        <taxon>Poaceae</taxon>
        <taxon>BOP clade</taxon>
        <taxon>Oryzoideae</taxon>
        <taxon>Oryzeae</taxon>
        <taxon>Oryzinae</taxon>
        <taxon>Oryza</taxon>
    </lineage>
</organism>
<dbReference type="HOGENOM" id="CLU_2100893_0_0_1"/>
<dbReference type="Proteomes" id="UP000026962">
    <property type="component" value="Chromosome 3"/>
</dbReference>
<dbReference type="AlphaFoldDB" id="A0A0E0K9Z1"/>